<organism evidence="3 4">
    <name type="scientific">Halomarina rubra</name>
    <dbReference type="NCBI Taxonomy" id="2071873"/>
    <lineage>
        <taxon>Archaea</taxon>
        <taxon>Methanobacteriati</taxon>
        <taxon>Methanobacteriota</taxon>
        <taxon>Stenosarchaea group</taxon>
        <taxon>Halobacteria</taxon>
        <taxon>Halobacteriales</taxon>
        <taxon>Natronomonadaceae</taxon>
        <taxon>Halomarina</taxon>
    </lineage>
</organism>
<dbReference type="RefSeq" id="WP_250872630.1">
    <property type="nucleotide sequence ID" value="NZ_JALXFV010000002.1"/>
</dbReference>
<evidence type="ECO:0008006" key="5">
    <source>
        <dbReference type="Google" id="ProtNLM"/>
    </source>
</evidence>
<evidence type="ECO:0000313" key="4">
    <source>
        <dbReference type="Proteomes" id="UP001597187"/>
    </source>
</evidence>
<keyword evidence="4" id="KW-1185">Reference proteome</keyword>
<sequence>MAERVRHPRLFSAFRAALYLFAVALGALLALVGVGALLAILVVGAVGVATTGEVNLLAVGGLSVLVVAVVALALAGLRLGVRHVETRVADADRLPDPLDELTTQYVEDAIDERELERRLDGVLDSADGSTVRRPSHSDEPRRLEEERST</sequence>
<name>A0ABD6ASJ7_9EURY</name>
<comment type="caution">
    <text evidence="3">The sequence shown here is derived from an EMBL/GenBank/DDBJ whole genome shotgun (WGS) entry which is preliminary data.</text>
</comment>
<dbReference type="Proteomes" id="UP001597187">
    <property type="component" value="Unassembled WGS sequence"/>
</dbReference>
<dbReference type="EMBL" id="JBHUDC010000002">
    <property type="protein sequence ID" value="MFD1512662.1"/>
    <property type="molecule type" value="Genomic_DNA"/>
</dbReference>
<feature type="transmembrane region" description="Helical" evidence="2">
    <location>
        <begin position="55"/>
        <end position="77"/>
    </location>
</feature>
<gene>
    <name evidence="3" type="ORF">ACFSBT_05115</name>
</gene>
<feature type="compositionally biased region" description="Basic and acidic residues" evidence="1">
    <location>
        <begin position="135"/>
        <end position="149"/>
    </location>
</feature>
<accession>A0ABD6ASJ7</accession>
<reference evidence="3 4" key="1">
    <citation type="journal article" date="2019" name="Int. J. Syst. Evol. Microbiol.">
        <title>The Global Catalogue of Microorganisms (GCM) 10K type strain sequencing project: providing services to taxonomists for standard genome sequencing and annotation.</title>
        <authorList>
            <consortium name="The Broad Institute Genomics Platform"/>
            <consortium name="The Broad Institute Genome Sequencing Center for Infectious Disease"/>
            <person name="Wu L."/>
            <person name="Ma J."/>
        </authorList>
    </citation>
    <scope>NUCLEOTIDE SEQUENCE [LARGE SCALE GENOMIC DNA]</scope>
    <source>
        <strain evidence="3 4">CGMCC 1.12563</strain>
    </source>
</reference>
<evidence type="ECO:0000313" key="3">
    <source>
        <dbReference type="EMBL" id="MFD1512662.1"/>
    </source>
</evidence>
<proteinExistence type="predicted"/>
<evidence type="ECO:0000256" key="2">
    <source>
        <dbReference type="SAM" id="Phobius"/>
    </source>
</evidence>
<keyword evidence="2" id="KW-0472">Membrane</keyword>
<feature type="region of interest" description="Disordered" evidence="1">
    <location>
        <begin position="119"/>
        <end position="149"/>
    </location>
</feature>
<keyword evidence="2" id="KW-1133">Transmembrane helix</keyword>
<keyword evidence="2" id="KW-0812">Transmembrane</keyword>
<evidence type="ECO:0000256" key="1">
    <source>
        <dbReference type="SAM" id="MobiDB-lite"/>
    </source>
</evidence>
<feature type="transmembrane region" description="Helical" evidence="2">
    <location>
        <begin position="16"/>
        <end position="49"/>
    </location>
</feature>
<dbReference type="AlphaFoldDB" id="A0ABD6ASJ7"/>
<protein>
    <recommendedName>
        <fullName evidence="5">Superfamily III holin-X</fullName>
    </recommendedName>
</protein>